<comment type="caution">
    <text evidence="1">The sequence shown here is derived from an EMBL/GenBank/DDBJ whole genome shotgun (WGS) entry which is preliminary data.</text>
</comment>
<accession>A0A0F9M744</accession>
<dbReference type="EMBL" id="LAZR01010796">
    <property type="protein sequence ID" value="KKM65017.1"/>
    <property type="molecule type" value="Genomic_DNA"/>
</dbReference>
<name>A0A0F9M744_9ZZZZ</name>
<proteinExistence type="predicted"/>
<evidence type="ECO:0000313" key="1">
    <source>
        <dbReference type="EMBL" id="KKM65017.1"/>
    </source>
</evidence>
<reference evidence="1" key="1">
    <citation type="journal article" date="2015" name="Nature">
        <title>Complex archaea that bridge the gap between prokaryotes and eukaryotes.</title>
        <authorList>
            <person name="Spang A."/>
            <person name="Saw J.H."/>
            <person name="Jorgensen S.L."/>
            <person name="Zaremba-Niedzwiedzka K."/>
            <person name="Martijn J."/>
            <person name="Lind A.E."/>
            <person name="van Eijk R."/>
            <person name="Schleper C."/>
            <person name="Guy L."/>
            <person name="Ettema T.J."/>
        </authorList>
    </citation>
    <scope>NUCLEOTIDE SEQUENCE</scope>
</reference>
<sequence length="60" mass="7353">MIHIKVKDEKLRKRLEVRKLINKCEKILNDKLPEEKLIKMRLEFERGLETYGRGRIAYIR</sequence>
<gene>
    <name evidence="1" type="ORF">LCGC14_1495550</name>
</gene>
<dbReference type="AlphaFoldDB" id="A0A0F9M744"/>
<organism evidence="1">
    <name type="scientific">marine sediment metagenome</name>
    <dbReference type="NCBI Taxonomy" id="412755"/>
    <lineage>
        <taxon>unclassified sequences</taxon>
        <taxon>metagenomes</taxon>
        <taxon>ecological metagenomes</taxon>
    </lineage>
</organism>
<protein>
    <submittedName>
        <fullName evidence="1">Uncharacterized protein</fullName>
    </submittedName>
</protein>